<name>A0A1X0P750_9TRYP</name>
<dbReference type="EMBL" id="NBCO01000003">
    <property type="protein sequence ID" value="ORC92752.1"/>
    <property type="molecule type" value="Genomic_DNA"/>
</dbReference>
<dbReference type="Proteomes" id="UP000192257">
    <property type="component" value="Unassembled WGS sequence"/>
</dbReference>
<dbReference type="GeneID" id="39982052"/>
<dbReference type="RefSeq" id="XP_028886818.1">
    <property type="nucleotide sequence ID" value="XM_029022272.1"/>
</dbReference>
<evidence type="ECO:0000313" key="1">
    <source>
        <dbReference type="EMBL" id="ORC92752.1"/>
    </source>
</evidence>
<accession>A0A1X0P750</accession>
<dbReference type="AlphaFoldDB" id="A0A1X0P750"/>
<proteinExistence type="predicted"/>
<evidence type="ECO:0000313" key="2">
    <source>
        <dbReference type="Proteomes" id="UP000192257"/>
    </source>
</evidence>
<comment type="caution">
    <text evidence="1">The sequence shown here is derived from an EMBL/GenBank/DDBJ whole genome shotgun (WGS) entry which is preliminary data.</text>
</comment>
<gene>
    <name evidence="1" type="ORF">TM35_000035050</name>
</gene>
<sequence>MTMLTYAKPPLADDREAHTIQLGVNTTDTILQLVEEQLLRMTTTPLGSGSVRENLSHLLEVNAREQFRLKTSIVLEESRLRAVQKQIAAIQASITLLNDKLNCT</sequence>
<dbReference type="VEuPathDB" id="TriTrypDB:TM35_000035050"/>
<dbReference type="OrthoDB" id="10367328at2759"/>
<protein>
    <submittedName>
        <fullName evidence="1">Uncharacterized protein</fullName>
    </submittedName>
</protein>
<reference evidence="1 2" key="1">
    <citation type="submission" date="2017-03" db="EMBL/GenBank/DDBJ databases">
        <title>An alternative strategy for trypanosome survival in the mammalian bloodstream revealed through genome and transcriptome analysis of the ubiquitous bovine parasite Trypanosoma (Megatrypanum) theileri.</title>
        <authorList>
            <person name="Kelly S."/>
            <person name="Ivens A."/>
            <person name="Mott A."/>
            <person name="O'Neill E."/>
            <person name="Emms D."/>
            <person name="Macleod O."/>
            <person name="Voorheis P."/>
            <person name="Matthews J."/>
            <person name="Matthews K."/>
            <person name="Carrington M."/>
        </authorList>
    </citation>
    <scope>NUCLEOTIDE SEQUENCE [LARGE SCALE GENOMIC DNA]</scope>
    <source>
        <strain evidence="1">Edinburgh</strain>
    </source>
</reference>
<keyword evidence="2" id="KW-1185">Reference proteome</keyword>
<organism evidence="1 2">
    <name type="scientific">Trypanosoma theileri</name>
    <dbReference type="NCBI Taxonomy" id="67003"/>
    <lineage>
        <taxon>Eukaryota</taxon>
        <taxon>Discoba</taxon>
        <taxon>Euglenozoa</taxon>
        <taxon>Kinetoplastea</taxon>
        <taxon>Metakinetoplastina</taxon>
        <taxon>Trypanosomatida</taxon>
        <taxon>Trypanosomatidae</taxon>
        <taxon>Trypanosoma</taxon>
    </lineage>
</organism>